<dbReference type="Proteomes" id="UP001273505">
    <property type="component" value="Unassembled WGS sequence"/>
</dbReference>
<keyword evidence="1" id="KW-0472">Membrane</keyword>
<gene>
    <name evidence="2" type="ORF">SCD92_18550</name>
</gene>
<name>A0ABU4S2M1_9GAMM</name>
<feature type="transmembrane region" description="Helical" evidence="1">
    <location>
        <begin position="173"/>
        <end position="189"/>
    </location>
</feature>
<feature type="transmembrane region" description="Helical" evidence="1">
    <location>
        <begin position="149"/>
        <end position="168"/>
    </location>
</feature>
<feature type="transmembrane region" description="Helical" evidence="1">
    <location>
        <begin position="56"/>
        <end position="77"/>
    </location>
</feature>
<dbReference type="EMBL" id="JAXAFO010000053">
    <property type="protein sequence ID" value="MDX6851383.1"/>
    <property type="molecule type" value="Genomic_DNA"/>
</dbReference>
<organism evidence="2 3">
    <name type="scientific">Gilvimarinus gilvus</name>
    <dbReference type="NCBI Taxonomy" id="3058038"/>
    <lineage>
        <taxon>Bacteria</taxon>
        <taxon>Pseudomonadati</taxon>
        <taxon>Pseudomonadota</taxon>
        <taxon>Gammaproteobacteria</taxon>
        <taxon>Cellvibrionales</taxon>
        <taxon>Cellvibrionaceae</taxon>
        <taxon>Gilvimarinus</taxon>
    </lineage>
</organism>
<feature type="transmembrane region" description="Helical" evidence="1">
    <location>
        <begin position="120"/>
        <end position="143"/>
    </location>
</feature>
<dbReference type="PIRSF" id="PIRSF033239">
    <property type="entry name" value="ExoD"/>
    <property type="match status" value="1"/>
</dbReference>
<dbReference type="PANTHER" id="PTHR41795">
    <property type="entry name" value="EXOPOLYSACCHARIDE SYNTHESIS PROTEIN"/>
    <property type="match status" value="1"/>
</dbReference>
<evidence type="ECO:0000256" key="1">
    <source>
        <dbReference type="SAM" id="Phobius"/>
    </source>
</evidence>
<sequence>MTSAHSEGLTDTIELILESNEGQSVSVGSVLENASDRGFGPLLLVPALFTFLPTGGIPGVPIVAAAVIVLIAGQLLIGRRSPWLPARIQRMQLKKSSVTEVLEPAKRYTARVDRVLKPRLSFLLGESGLKAIAVLCIALALALIPLGPIPFAAAAPSGILVLLSLGIVARDGVLVLIGALLSVAVTMLLV</sequence>
<evidence type="ECO:0000313" key="3">
    <source>
        <dbReference type="Proteomes" id="UP001273505"/>
    </source>
</evidence>
<protein>
    <submittedName>
        <fullName evidence="2">Exopolysaccharide biosynthesis protein</fullName>
    </submittedName>
</protein>
<accession>A0ABU4S2M1</accession>
<proteinExistence type="predicted"/>
<dbReference type="PANTHER" id="PTHR41795:SF1">
    <property type="entry name" value="EXOPOLYSACCHARIDE SYNTHESIS PROTEIN"/>
    <property type="match status" value="1"/>
</dbReference>
<comment type="caution">
    <text evidence="2">The sequence shown here is derived from an EMBL/GenBank/DDBJ whole genome shotgun (WGS) entry which is preliminary data.</text>
</comment>
<keyword evidence="1" id="KW-0812">Transmembrane</keyword>
<dbReference type="RefSeq" id="WP_302722052.1">
    <property type="nucleotide sequence ID" value="NZ_JAULRU010000423.1"/>
</dbReference>
<dbReference type="InterPro" id="IPR010331">
    <property type="entry name" value="ExoD"/>
</dbReference>
<keyword evidence="3" id="KW-1185">Reference proteome</keyword>
<dbReference type="Pfam" id="PF06055">
    <property type="entry name" value="ExoD"/>
    <property type="match status" value="1"/>
</dbReference>
<evidence type="ECO:0000313" key="2">
    <source>
        <dbReference type="EMBL" id="MDX6851383.1"/>
    </source>
</evidence>
<reference evidence="2 3" key="1">
    <citation type="submission" date="2023-11" db="EMBL/GenBank/DDBJ databases">
        <title>Gilvimarinus fulvus sp. nov., isolated from the surface of Kelp.</title>
        <authorList>
            <person name="Sun Y.Y."/>
            <person name="Gong Y."/>
            <person name="Du Z.J."/>
        </authorList>
    </citation>
    <scope>NUCLEOTIDE SEQUENCE [LARGE SCALE GENOMIC DNA]</scope>
    <source>
        <strain evidence="2 3">SDUM040013</strain>
    </source>
</reference>
<keyword evidence="1" id="KW-1133">Transmembrane helix</keyword>